<evidence type="ECO:0000313" key="3">
    <source>
        <dbReference type="Proteomes" id="UP000634672"/>
    </source>
</evidence>
<dbReference type="EMBL" id="JACOPB010000011">
    <property type="protein sequence ID" value="MBC5710353.1"/>
    <property type="molecule type" value="Genomic_DNA"/>
</dbReference>
<keyword evidence="1" id="KW-0812">Transmembrane</keyword>
<feature type="transmembrane region" description="Helical" evidence="1">
    <location>
        <begin position="21"/>
        <end position="44"/>
    </location>
</feature>
<gene>
    <name evidence="2" type="ORF">H8S75_20590</name>
</gene>
<protein>
    <submittedName>
        <fullName evidence="2">Uncharacterized protein</fullName>
    </submittedName>
</protein>
<dbReference type="RefSeq" id="WP_187023192.1">
    <property type="nucleotide sequence ID" value="NZ_JACOPB010000011.1"/>
</dbReference>
<evidence type="ECO:0000256" key="1">
    <source>
        <dbReference type="SAM" id="Phobius"/>
    </source>
</evidence>
<name>A0ABR7HB03_9FIRM</name>
<evidence type="ECO:0000313" key="2">
    <source>
        <dbReference type="EMBL" id="MBC5710353.1"/>
    </source>
</evidence>
<reference evidence="2 3" key="1">
    <citation type="submission" date="2020-08" db="EMBL/GenBank/DDBJ databases">
        <title>Genome public.</title>
        <authorList>
            <person name="Liu C."/>
            <person name="Sun Q."/>
        </authorList>
    </citation>
    <scope>NUCLEOTIDE SEQUENCE [LARGE SCALE GENOMIC DNA]</scope>
    <source>
        <strain evidence="2 3">NSJ-66</strain>
    </source>
</reference>
<organism evidence="2 3">
    <name type="scientific">Hungatella hominis</name>
    <dbReference type="NCBI Taxonomy" id="2763050"/>
    <lineage>
        <taxon>Bacteria</taxon>
        <taxon>Bacillati</taxon>
        <taxon>Bacillota</taxon>
        <taxon>Clostridia</taxon>
        <taxon>Lachnospirales</taxon>
        <taxon>Lachnospiraceae</taxon>
        <taxon>Hungatella</taxon>
    </lineage>
</organism>
<keyword evidence="1" id="KW-0472">Membrane</keyword>
<dbReference type="Proteomes" id="UP000634672">
    <property type="component" value="Unassembled WGS sequence"/>
</dbReference>
<comment type="caution">
    <text evidence="2">The sequence shown here is derived from an EMBL/GenBank/DDBJ whole genome shotgun (WGS) entry which is preliminary data.</text>
</comment>
<sequence>MKLIKKITQRLKEKYWYSERMYQYVISGIMGWAVTLVIFIIWILKFYVFD</sequence>
<proteinExistence type="predicted"/>
<keyword evidence="3" id="KW-1185">Reference proteome</keyword>
<accession>A0ABR7HB03</accession>
<keyword evidence="1" id="KW-1133">Transmembrane helix</keyword>